<feature type="domain" description="Receptor ligand binding region" evidence="7">
    <location>
        <begin position="53"/>
        <end position="184"/>
    </location>
</feature>
<feature type="compositionally biased region" description="Polar residues" evidence="5">
    <location>
        <begin position="714"/>
        <end position="723"/>
    </location>
</feature>
<feature type="region of interest" description="Disordered" evidence="5">
    <location>
        <begin position="704"/>
        <end position="723"/>
    </location>
</feature>
<dbReference type="PANTHER" id="PTHR44755:SF5">
    <property type="entry name" value="GUANYLATE CYCLASE"/>
    <property type="match status" value="1"/>
</dbReference>
<feature type="compositionally biased region" description="Polar residues" evidence="5">
    <location>
        <begin position="543"/>
        <end position="558"/>
    </location>
</feature>
<feature type="signal peptide" evidence="6">
    <location>
        <begin position="1"/>
        <end position="23"/>
    </location>
</feature>
<dbReference type="Pfam" id="PF01094">
    <property type="entry name" value="ANF_receptor"/>
    <property type="match status" value="1"/>
</dbReference>
<dbReference type="Gene3D" id="3.40.50.2300">
    <property type="match status" value="1"/>
</dbReference>
<feature type="region of interest" description="Disordered" evidence="5">
    <location>
        <begin position="730"/>
        <end position="787"/>
    </location>
</feature>
<organism evidence="8 9">
    <name type="scientific">Gambusia affinis</name>
    <name type="common">Western mosquitofish</name>
    <name type="synonym">Heterandria affinis</name>
    <dbReference type="NCBI Taxonomy" id="33528"/>
    <lineage>
        <taxon>Eukaryota</taxon>
        <taxon>Metazoa</taxon>
        <taxon>Chordata</taxon>
        <taxon>Craniata</taxon>
        <taxon>Vertebrata</taxon>
        <taxon>Euteleostomi</taxon>
        <taxon>Actinopterygii</taxon>
        <taxon>Neopterygii</taxon>
        <taxon>Teleostei</taxon>
        <taxon>Neoteleostei</taxon>
        <taxon>Acanthomorphata</taxon>
        <taxon>Ovalentaria</taxon>
        <taxon>Atherinomorphae</taxon>
        <taxon>Cyprinodontiformes</taxon>
        <taxon>Poeciliidae</taxon>
        <taxon>Poeciliinae</taxon>
        <taxon>Gambusia</taxon>
    </lineage>
</organism>
<feature type="region of interest" description="Disordered" evidence="5">
    <location>
        <begin position="28"/>
        <end position="49"/>
    </location>
</feature>
<keyword evidence="3" id="KW-1133">Transmembrane helix</keyword>
<feature type="region of interest" description="Disordered" evidence="5">
    <location>
        <begin position="258"/>
        <end position="294"/>
    </location>
</feature>
<dbReference type="Proteomes" id="UP000250572">
    <property type="component" value="Unassembled WGS sequence"/>
</dbReference>
<keyword evidence="9" id="KW-1185">Reference proteome</keyword>
<evidence type="ECO:0000256" key="5">
    <source>
        <dbReference type="SAM" id="MobiDB-lite"/>
    </source>
</evidence>
<feature type="compositionally biased region" description="Low complexity" evidence="5">
    <location>
        <begin position="258"/>
        <end position="269"/>
    </location>
</feature>
<feature type="region of interest" description="Disordered" evidence="5">
    <location>
        <begin position="527"/>
        <end position="558"/>
    </location>
</feature>
<dbReference type="InterPro" id="IPR001828">
    <property type="entry name" value="ANF_lig-bd_rcpt"/>
</dbReference>
<feature type="region of interest" description="Disordered" evidence="5">
    <location>
        <begin position="478"/>
        <end position="500"/>
    </location>
</feature>
<feature type="region of interest" description="Disordered" evidence="5">
    <location>
        <begin position="618"/>
        <end position="664"/>
    </location>
</feature>
<gene>
    <name evidence="8" type="ORF">CCH79_00019833</name>
</gene>
<sequence length="787" mass="84940">MFWRKEAGTLLMVLLVLLDLSGGREPGRPGLRRRHARDQERRRPRQNITLADRNGICSESVASLAAVDLKLARDPWAFIGPGCSYAAAPVGLFTAHWDVPMITAGAMAVAFYNGVYPSITNTGPTHKKLGRFGLQVCLESEWREHVALVFSDHKYDDRPCYFAIEGLYEELKASNISTHHSVFEEKEIDFAQILADIQNSGRGESHFLFPPQAHPPPAAEAGNAIQINASAEWKHYSCREADPAGSCWVGPVPGELSRSSGKFSGSTSGTNQNTAVRVEPGSAGSNRPGSDPVLTGRRQENVSCFLWSGGGPACCRLVESSCHLEGLLGCSIVFVASLPRRPASGSQAVGEQVDEEEDVLLVRKVGPPEVDQQLPEDVSGAADEHHWRRKRRRRKLLTRSLNRPEPEPSGSGPIDPTKINSCCSDYRLSRTYTGELTDRSAVSRSHTHTGHTHTRPRAAAGNQVMEEFGPVPGSFLRVRTNQNSSRPGRPCLGTEERDEEIPADLIRQRSGGSLTRVWSNRERETVSVKSSTVAGSTLKPDSGQGTTPEPQYSGSNPTEPVIQLLSVSLAAPAGGSGYISSACPGFPCSRPVCPATAAVPFCDWLLSAPAKLSWIATGSGSAAAPPAGPDWLSSGGTDESERAAEPAPSSAGLEKFGSSSSADGRRLNGLKLGRTIRLRDTSAGLRSFTGRLLDEGAELLQLSQEGPERRQNHSKAQNQNQNLVRIISHNYQDETTRRTGTSAFRKSSSWSRNTSDQNQRTHLTRCVSPAAPRFVAAPGSEPSTLLP</sequence>
<feature type="compositionally biased region" description="Basic residues" evidence="5">
    <location>
        <begin position="445"/>
        <end position="456"/>
    </location>
</feature>
<dbReference type="AlphaFoldDB" id="A0A315W092"/>
<feature type="compositionally biased region" description="Polar residues" evidence="5">
    <location>
        <begin position="738"/>
        <end position="761"/>
    </location>
</feature>
<protein>
    <recommendedName>
        <fullName evidence="7">Receptor ligand binding region domain-containing protein</fullName>
    </recommendedName>
</protein>
<evidence type="ECO:0000259" key="7">
    <source>
        <dbReference type="Pfam" id="PF01094"/>
    </source>
</evidence>
<reference evidence="8 9" key="1">
    <citation type="journal article" date="2018" name="G3 (Bethesda)">
        <title>A High-Quality Reference Genome for the Invasive Mosquitofish Gambusia affinis Using a Chicago Library.</title>
        <authorList>
            <person name="Hoffberg S.L."/>
            <person name="Troendle N.J."/>
            <person name="Glenn T.C."/>
            <person name="Mahmud O."/>
            <person name="Louha S."/>
            <person name="Chalopin D."/>
            <person name="Bennetzen J.L."/>
            <person name="Mauricio R."/>
        </authorList>
    </citation>
    <scope>NUCLEOTIDE SEQUENCE [LARGE SCALE GENOMIC DNA]</scope>
    <source>
        <strain evidence="8">NE01/NJP1002.9</strain>
        <tissue evidence="8">Muscle</tissue>
    </source>
</reference>
<dbReference type="GO" id="GO:0007165">
    <property type="term" value="P:signal transduction"/>
    <property type="evidence" value="ECO:0007669"/>
    <property type="project" value="TreeGrafter"/>
</dbReference>
<keyword evidence="6" id="KW-0732">Signal</keyword>
<feature type="compositionally biased region" description="Basic residues" evidence="5">
    <location>
        <begin position="387"/>
        <end position="397"/>
    </location>
</feature>
<dbReference type="GO" id="GO:0016020">
    <property type="term" value="C:membrane"/>
    <property type="evidence" value="ECO:0007669"/>
    <property type="project" value="UniProtKB-SubCell"/>
</dbReference>
<keyword evidence="2" id="KW-0812">Transmembrane</keyword>
<dbReference type="GO" id="GO:0017046">
    <property type="term" value="F:peptide hormone binding"/>
    <property type="evidence" value="ECO:0007669"/>
    <property type="project" value="TreeGrafter"/>
</dbReference>
<dbReference type="GO" id="GO:0016941">
    <property type="term" value="F:natriuretic peptide receptor activity"/>
    <property type="evidence" value="ECO:0007669"/>
    <property type="project" value="TreeGrafter"/>
</dbReference>
<feature type="region of interest" description="Disordered" evidence="5">
    <location>
        <begin position="437"/>
        <end position="463"/>
    </location>
</feature>
<name>A0A315W092_GAMAF</name>
<evidence type="ECO:0000313" key="8">
    <source>
        <dbReference type="EMBL" id="PWA28660.1"/>
    </source>
</evidence>
<keyword evidence="4" id="KW-0472">Membrane</keyword>
<dbReference type="PANTHER" id="PTHR44755">
    <property type="entry name" value="NATRIURETIC PEPTIDE RECEPTOR 3-RELATED"/>
    <property type="match status" value="1"/>
</dbReference>
<dbReference type="SUPFAM" id="SSF53822">
    <property type="entry name" value="Periplasmic binding protein-like I"/>
    <property type="match status" value="1"/>
</dbReference>
<evidence type="ECO:0000256" key="6">
    <source>
        <dbReference type="SAM" id="SignalP"/>
    </source>
</evidence>
<evidence type="ECO:0000256" key="4">
    <source>
        <dbReference type="ARBA" id="ARBA00023136"/>
    </source>
</evidence>
<dbReference type="InterPro" id="IPR028082">
    <property type="entry name" value="Peripla_BP_I"/>
</dbReference>
<evidence type="ECO:0000313" key="9">
    <source>
        <dbReference type="Proteomes" id="UP000250572"/>
    </source>
</evidence>
<dbReference type="InterPro" id="IPR052612">
    <property type="entry name" value="ANP_Clearance_Receptor"/>
</dbReference>
<comment type="subcellular location">
    <subcellularLocation>
        <location evidence="1">Membrane</location>
    </subcellularLocation>
</comment>
<evidence type="ECO:0000256" key="1">
    <source>
        <dbReference type="ARBA" id="ARBA00004370"/>
    </source>
</evidence>
<accession>A0A315W092</accession>
<evidence type="ECO:0000256" key="3">
    <source>
        <dbReference type="ARBA" id="ARBA00022989"/>
    </source>
</evidence>
<proteinExistence type="predicted"/>
<feature type="region of interest" description="Disordered" evidence="5">
    <location>
        <begin position="367"/>
        <end position="420"/>
    </location>
</feature>
<comment type="caution">
    <text evidence="8">The sequence shown here is derived from an EMBL/GenBank/DDBJ whole genome shotgun (WGS) entry which is preliminary data.</text>
</comment>
<feature type="chain" id="PRO_5016437877" description="Receptor ligand binding region domain-containing protein" evidence="6">
    <location>
        <begin position="24"/>
        <end position="787"/>
    </location>
</feature>
<dbReference type="EMBL" id="NHOQ01000756">
    <property type="protein sequence ID" value="PWA28660.1"/>
    <property type="molecule type" value="Genomic_DNA"/>
</dbReference>
<evidence type="ECO:0000256" key="2">
    <source>
        <dbReference type="ARBA" id="ARBA00022692"/>
    </source>
</evidence>